<gene>
    <name evidence="2" type="ORF">OCV77_00775</name>
</gene>
<feature type="transmembrane region" description="Helical" evidence="1">
    <location>
        <begin position="590"/>
        <end position="614"/>
    </location>
</feature>
<proteinExistence type="predicted"/>
<protein>
    <recommendedName>
        <fullName evidence="4">Glycosyltransferase RgtA/B/C/D-like domain-containing protein</fullName>
    </recommendedName>
</protein>
<keyword evidence="1" id="KW-0472">Membrane</keyword>
<feature type="transmembrane region" description="Helical" evidence="1">
    <location>
        <begin position="173"/>
        <end position="194"/>
    </location>
</feature>
<keyword evidence="1" id="KW-0812">Transmembrane</keyword>
<feature type="transmembrane region" description="Helical" evidence="1">
    <location>
        <begin position="660"/>
        <end position="679"/>
    </location>
</feature>
<dbReference type="Proteomes" id="UP001652432">
    <property type="component" value="Unassembled WGS sequence"/>
</dbReference>
<comment type="caution">
    <text evidence="2">The sequence shown here is derived from an EMBL/GenBank/DDBJ whole genome shotgun (WGS) entry which is preliminary data.</text>
</comment>
<feature type="transmembrane region" description="Helical" evidence="1">
    <location>
        <begin position="335"/>
        <end position="353"/>
    </location>
</feature>
<evidence type="ECO:0000256" key="1">
    <source>
        <dbReference type="SAM" id="Phobius"/>
    </source>
</evidence>
<feature type="transmembrane region" description="Helical" evidence="1">
    <location>
        <begin position="360"/>
        <end position="379"/>
    </location>
</feature>
<reference evidence="2 3" key="1">
    <citation type="journal article" date="2021" name="ISME Commun">
        <title>Automated analysis of genomic sequences facilitates high-throughput and comprehensive description of bacteria.</title>
        <authorList>
            <person name="Hitch T.C.A."/>
        </authorList>
    </citation>
    <scope>NUCLEOTIDE SEQUENCE [LARGE SCALE GENOMIC DNA]</scope>
    <source>
        <strain evidence="2 3">Sanger_18</strain>
    </source>
</reference>
<accession>A0ABT2SZR7</accession>
<sequence>MNKNKWINIIFIIAIILIFGICILRKDAHLSEALVSHPDSEVTFNTTQEVLEQTWQPNVKKLTGVKVSYFTEESFSSGIELKIYNDDYSELLVDTEIERQFTEQSSGELEFKFPSLKVVLGERYRLQFRFVEPDGYGELKLPSGSNYAGCTIDGKACNEAVALDIEFIKNSRLFWMFAVFFPLISISLLFMVIFDRKWEETVGLSLIIEIFILYVFGLFSLLTTGISTVYLISAFCLIAAFVIIMKRRIDIRTLVSPGLFIYGILFIVILVNCHGAFYARWDEYIHWGLAAKDMFYYDSFAKHIDTTVRLVRYMPFTTLAEYLFVYLNGLYSQEIVYIAYQTMLLSAGSVLFYKKGNKKVSNVVVAVIIGILVPVIFFTDIYNSIYVDALLAILMFYVLYCYLSEEASLFNYMRIAGGLAALVLTKDMGLAIAGLVVLIMMADSIYKQISQKKWNKKMCTVLPLLLVFIFLIFFSWQFYLSLPVVQTEEVQVAEDMGDEAEVDEKGRNITAETISASGLSVNGIVELIKGEAPEYRYRSLKNYLIKMFDGETFKLGNLEVPYFDMWIGLGILMVLLLIRRYWDNRSKNIFFVSIMVFAGGIIYCIFLELLYLFAFPENEALTYASHDRYLGSYLCGSVLVMLGMILWEKSDDENNKERKILLTCLLGAVLVATPMKAFALKHMDYEVTEENVYYGDELSEELRTFTRRGEKIFFVCNNTDGLEICMFKNFVSPLIETEHGCDFLGSAESIEEQKRILEKKKEQLYEEPFIWAAEEWESTLKTYDYVFILHPYEIFSEDYGKLFADPDTIDDGTLYRINQDTGEVSLDYIGKVGVKAWRLPEY</sequence>
<feature type="transmembrane region" description="Helical" evidence="1">
    <location>
        <begin position="6"/>
        <end position="24"/>
    </location>
</feature>
<feature type="transmembrane region" description="Helical" evidence="1">
    <location>
        <begin position="629"/>
        <end position="648"/>
    </location>
</feature>
<keyword evidence="1" id="KW-1133">Transmembrane helix</keyword>
<evidence type="ECO:0008006" key="4">
    <source>
        <dbReference type="Google" id="ProtNLM"/>
    </source>
</evidence>
<dbReference type="RefSeq" id="WP_262572406.1">
    <property type="nucleotide sequence ID" value="NZ_JAOQKJ010000001.1"/>
</dbReference>
<evidence type="ECO:0000313" key="3">
    <source>
        <dbReference type="Proteomes" id="UP001652432"/>
    </source>
</evidence>
<name>A0ABT2SZR7_9FIRM</name>
<evidence type="ECO:0000313" key="2">
    <source>
        <dbReference type="EMBL" id="MCU6743049.1"/>
    </source>
</evidence>
<keyword evidence="3" id="KW-1185">Reference proteome</keyword>
<feature type="transmembrane region" description="Helical" evidence="1">
    <location>
        <begin position="458"/>
        <end position="479"/>
    </location>
</feature>
<feature type="transmembrane region" description="Helical" evidence="1">
    <location>
        <begin position="560"/>
        <end position="578"/>
    </location>
</feature>
<feature type="transmembrane region" description="Helical" evidence="1">
    <location>
        <begin position="257"/>
        <end position="279"/>
    </location>
</feature>
<dbReference type="EMBL" id="JAOQKJ010000001">
    <property type="protein sequence ID" value="MCU6743049.1"/>
    <property type="molecule type" value="Genomic_DNA"/>
</dbReference>
<feature type="transmembrane region" description="Helical" evidence="1">
    <location>
        <begin position="214"/>
        <end position="245"/>
    </location>
</feature>
<organism evidence="2 3">
    <name type="scientific">Suilimivivens aceti</name>
    <dbReference type="NCBI Taxonomy" id="2981774"/>
    <lineage>
        <taxon>Bacteria</taxon>
        <taxon>Bacillati</taxon>
        <taxon>Bacillota</taxon>
        <taxon>Clostridia</taxon>
        <taxon>Lachnospirales</taxon>
        <taxon>Lachnospiraceae</taxon>
        <taxon>Suilimivivens</taxon>
    </lineage>
</organism>